<dbReference type="Gene3D" id="3.40.50.720">
    <property type="entry name" value="NAD(P)-binding Rossmann-like Domain"/>
    <property type="match status" value="1"/>
</dbReference>
<protein>
    <submittedName>
        <fullName evidence="2">Gluconate 5-dehydrogenase</fullName>
    </submittedName>
</protein>
<dbReference type="AlphaFoldDB" id="A0A2U1AI57"/>
<accession>A0A2U1AI57</accession>
<dbReference type="CDD" id="cd05233">
    <property type="entry name" value="SDR_c"/>
    <property type="match status" value="1"/>
</dbReference>
<proteinExistence type="inferred from homology"/>
<comment type="similarity">
    <text evidence="1">Belongs to the short-chain dehydrogenases/reductases (SDR) family.</text>
</comment>
<sequence length="258" mass="27312">MLGKSIEERFSLVGHTALVTGSSRGIGREIALTLAQAGAAVILHGSRPSEALERAAAEVRGSGARVESVAADLCRADGAGRLAGACRKAGLEPDILVLNASVQEYVKLEEYDNAEFQREFQANVGSAFELIRQFSPAMRRNRWGRIVTIGSINQMRPAARLSIYSATKAALLNLTRNCARELAPYGITVNNIAPGVILTDRNATALRDQTLKEAILARIPAGRFATPEEIAGTALLLCGNAAAYLTGAEIPVAGGMQL</sequence>
<dbReference type="Pfam" id="PF13561">
    <property type="entry name" value="adh_short_C2"/>
    <property type="match status" value="1"/>
</dbReference>
<comment type="caution">
    <text evidence="2">The sequence shown here is derived from an EMBL/GenBank/DDBJ whole genome shotgun (WGS) entry which is preliminary data.</text>
</comment>
<evidence type="ECO:0000313" key="2">
    <source>
        <dbReference type="EMBL" id="PVY36063.1"/>
    </source>
</evidence>
<evidence type="ECO:0000256" key="1">
    <source>
        <dbReference type="ARBA" id="ARBA00006484"/>
    </source>
</evidence>
<organism evidence="2 3">
    <name type="scientific">Victivallis vadensis</name>
    <dbReference type="NCBI Taxonomy" id="172901"/>
    <lineage>
        <taxon>Bacteria</taxon>
        <taxon>Pseudomonadati</taxon>
        <taxon>Lentisphaerota</taxon>
        <taxon>Lentisphaeria</taxon>
        <taxon>Victivallales</taxon>
        <taxon>Victivallaceae</taxon>
        <taxon>Victivallis</taxon>
    </lineage>
</organism>
<gene>
    <name evidence="2" type="ORF">C8D82_13727</name>
</gene>
<keyword evidence="3" id="KW-1185">Reference proteome</keyword>
<evidence type="ECO:0000313" key="3">
    <source>
        <dbReference type="Proteomes" id="UP000245959"/>
    </source>
</evidence>
<name>A0A2U1AI57_9BACT</name>
<dbReference type="EMBL" id="QEKH01000037">
    <property type="protein sequence ID" value="PVY36063.1"/>
    <property type="molecule type" value="Genomic_DNA"/>
</dbReference>
<dbReference type="PRINTS" id="PR00080">
    <property type="entry name" value="SDRFAMILY"/>
</dbReference>
<dbReference type="PANTHER" id="PTHR42879">
    <property type="entry name" value="3-OXOACYL-(ACYL-CARRIER-PROTEIN) REDUCTASE"/>
    <property type="match status" value="1"/>
</dbReference>
<dbReference type="Proteomes" id="UP000245959">
    <property type="component" value="Unassembled WGS sequence"/>
</dbReference>
<dbReference type="SUPFAM" id="SSF51735">
    <property type="entry name" value="NAD(P)-binding Rossmann-fold domains"/>
    <property type="match status" value="1"/>
</dbReference>
<dbReference type="GeneID" id="78296859"/>
<dbReference type="FunFam" id="3.40.50.720:FF:000084">
    <property type="entry name" value="Short-chain dehydrogenase reductase"/>
    <property type="match status" value="1"/>
</dbReference>
<dbReference type="InterPro" id="IPR002347">
    <property type="entry name" value="SDR_fam"/>
</dbReference>
<reference evidence="2 3" key="1">
    <citation type="submission" date="2018-04" db="EMBL/GenBank/DDBJ databases">
        <title>Genomic Encyclopedia of Type Strains, Phase IV (KMG-IV): sequencing the most valuable type-strain genomes for metagenomic binning, comparative biology and taxonomic classification.</title>
        <authorList>
            <person name="Goeker M."/>
        </authorList>
    </citation>
    <scope>NUCLEOTIDE SEQUENCE [LARGE SCALE GENOMIC DNA]</scope>
    <source>
        <strain evidence="2 3">DSM 14823</strain>
    </source>
</reference>
<dbReference type="PRINTS" id="PR00081">
    <property type="entry name" value="GDHRDH"/>
</dbReference>
<dbReference type="RefSeq" id="WP_165833167.1">
    <property type="nucleotide sequence ID" value="NZ_CABMMC010000176.1"/>
</dbReference>
<dbReference type="InterPro" id="IPR036291">
    <property type="entry name" value="NAD(P)-bd_dom_sf"/>
</dbReference>
<dbReference type="InterPro" id="IPR050259">
    <property type="entry name" value="SDR"/>
</dbReference>